<dbReference type="PANTHER" id="PTHR31964:SF113">
    <property type="entry name" value="USPA DOMAIN-CONTAINING PROTEIN"/>
    <property type="match status" value="1"/>
</dbReference>
<dbReference type="Pfam" id="PF00582">
    <property type="entry name" value="Usp"/>
    <property type="match status" value="1"/>
</dbReference>
<dbReference type="PANTHER" id="PTHR31964">
    <property type="entry name" value="ADENINE NUCLEOTIDE ALPHA HYDROLASES-LIKE SUPERFAMILY PROTEIN"/>
    <property type="match status" value="1"/>
</dbReference>
<feature type="domain" description="UspA" evidence="1">
    <location>
        <begin position="1"/>
        <end position="143"/>
    </location>
</feature>
<evidence type="ECO:0000259" key="1">
    <source>
        <dbReference type="Pfam" id="PF00582"/>
    </source>
</evidence>
<proteinExistence type="predicted"/>
<protein>
    <recommendedName>
        <fullName evidence="1">UspA domain-containing protein</fullName>
    </recommendedName>
</protein>
<dbReference type="Gene3D" id="3.40.50.620">
    <property type="entry name" value="HUPs"/>
    <property type="match status" value="1"/>
</dbReference>
<accession>A0AAV8UHN3</accession>
<dbReference type="InterPro" id="IPR006016">
    <property type="entry name" value="UspA"/>
</dbReference>
<comment type="caution">
    <text evidence="2">The sequence shown here is derived from an EMBL/GenBank/DDBJ whole genome shotgun (WGS) entry which is preliminary data.</text>
</comment>
<dbReference type="AlphaFoldDB" id="A0AAV8UHN3"/>
<name>A0AAV8UHN3_9RHOD</name>
<organism evidence="2 3">
    <name type="scientific">Rhodosorus marinus</name>
    <dbReference type="NCBI Taxonomy" id="101924"/>
    <lineage>
        <taxon>Eukaryota</taxon>
        <taxon>Rhodophyta</taxon>
        <taxon>Stylonematophyceae</taxon>
        <taxon>Stylonematales</taxon>
        <taxon>Stylonemataceae</taxon>
        <taxon>Rhodosorus</taxon>
    </lineage>
</organism>
<dbReference type="SUPFAM" id="SSF52402">
    <property type="entry name" value="Adenine nucleotide alpha hydrolases-like"/>
    <property type="match status" value="1"/>
</dbReference>
<sequence>MPRKIVVAVDQSEESKKLLEWAAKIVLKPDDHVVAIYCIPEKAMFGFGTFLLDEYWGRIQKEEVDQGEKVLRNMRVEAEKIGIPITTETRPGAPHQVLEEYCTMIKADLLIVGRDTMQSVRGLGGSVSAHCIANCSCPVLVARAGTY</sequence>
<dbReference type="Proteomes" id="UP001157974">
    <property type="component" value="Unassembled WGS sequence"/>
</dbReference>
<evidence type="ECO:0000313" key="3">
    <source>
        <dbReference type="Proteomes" id="UP001157974"/>
    </source>
</evidence>
<keyword evidence="3" id="KW-1185">Reference proteome</keyword>
<dbReference type="CDD" id="cd23659">
    <property type="entry name" value="USP_At3g01520-like"/>
    <property type="match status" value="1"/>
</dbReference>
<reference evidence="2 3" key="1">
    <citation type="journal article" date="2023" name="Nat. Commun.">
        <title>Origin of minicircular mitochondrial genomes in red algae.</title>
        <authorList>
            <person name="Lee Y."/>
            <person name="Cho C.H."/>
            <person name="Lee Y.M."/>
            <person name="Park S.I."/>
            <person name="Yang J.H."/>
            <person name="West J.A."/>
            <person name="Bhattacharya D."/>
            <person name="Yoon H.S."/>
        </authorList>
    </citation>
    <scope>NUCLEOTIDE SEQUENCE [LARGE SCALE GENOMIC DNA]</scope>
    <source>
        <strain evidence="2 3">CCMP1338</strain>
        <tissue evidence="2">Whole cell</tissue>
    </source>
</reference>
<gene>
    <name evidence="2" type="ORF">NDN08_006448</name>
</gene>
<dbReference type="InterPro" id="IPR006015">
    <property type="entry name" value="Universal_stress_UspA"/>
</dbReference>
<evidence type="ECO:0000313" key="2">
    <source>
        <dbReference type="EMBL" id="KAJ8902040.1"/>
    </source>
</evidence>
<dbReference type="EMBL" id="JAMWBK010000009">
    <property type="protein sequence ID" value="KAJ8902040.1"/>
    <property type="molecule type" value="Genomic_DNA"/>
</dbReference>
<dbReference type="PRINTS" id="PR01438">
    <property type="entry name" value="UNVRSLSTRESS"/>
</dbReference>
<dbReference type="InterPro" id="IPR014729">
    <property type="entry name" value="Rossmann-like_a/b/a_fold"/>
</dbReference>